<dbReference type="InterPro" id="IPR046373">
    <property type="entry name" value="Acyl-CoA_Oxase/DH_mid-dom_sf"/>
</dbReference>
<dbReference type="AlphaFoldDB" id="A0A2N8KLL2"/>
<name>A0A2N8KLL2_9BURK</name>
<accession>A0A2N8KLL2</accession>
<dbReference type="Pfam" id="PF02770">
    <property type="entry name" value="Acyl-CoA_dh_M"/>
    <property type="match status" value="1"/>
</dbReference>
<protein>
    <submittedName>
        <fullName evidence="7">Acyl-CoA dehydrogenase</fullName>
    </submittedName>
</protein>
<dbReference type="Proteomes" id="UP000235994">
    <property type="component" value="Unassembled WGS sequence"/>
</dbReference>
<dbReference type="InterPro" id="IPR013786">
    <property type="entry name" value="AcylCoA_DH/ox_N"/>
</dbReference>
<organism evidence="7 8">
    <name type="scientific">Achromobacter pulmonis</name>
    <dbReference type="NCBI Taxonomy" id="1389932"/>
    <lineage>
        <taxon>Bacteria</taxon>
        <taxon>Pseudomonadati</taxon>
        <taxon>Pseudomonadota</taxon>
        <taxon>Betaproteobacteria</taxon>
        <taxon>Burkholderiales</taxon>
        <taxon>Alcaligenaceae</taxon>
        <taxon>Achromobacter</taxon>
    </lineage>
</organism>
<dbReference type="PANTHER" id="PTHR43292">
    <property type="entry name" value="ACYL-COA DEHYDROGENASE"/>
    <property type="match status" value="1"/>
</dbReference>
<evidence type="ECO:0000256" key="3">
    <source>
        <dbReference type="ARBA" id="ARBA00022827"/>
    </source>
</evidence>
<dbReference type="GO" id="GO:0050660">
    <property type="term" value="F:flavin adenine dinucleotide binding"/>
    <property type="evidence" value="ECO:0007669"/>
    <property type="project" value="InterPro"/>
</dbReference>
<dbReference type="GO" id="GO:0003995">
    <property type="term" value="F:acyl-CoA dehydrogenase activity"/>
    <property type="evidence" value="ECO:0007669"/>
    <property type="project" value="InterPro"/>
</dbReference>
<dbReference type="InterPro" id="IPR006091">
    <property type="entry name" value="Acyl-CoA_Oxase/DH_mid-dom"/>
</dbReference>
<dbReference type="GO" id="GO:0005886">
    <property type="term" value="C:plasma membrane"/>
    <property type="evidence" value="ECO:0007669"/>
    <property type="project" value="TreeGrafter"/>
</dbReference>
<comment type="cofactor">
    <cofactor evidence="1">
        <name>FAD</name>
        <dbReference type="ChEBI" id="CHEBI:57692"/>
    </cofactor>
</comment>
<evidence type="ECO:0000256" key="1">
    <source>
        <dbReference type="ARBA" id="ARBA00001974"/>
    </source>
</evidence>
<evidence type="ECO:0000313" key="8">
    <source>
        <dbReference type="Proteomes" id="UP000235994"/>
    </source>
</evidence>
<dbReference type="InterPro" id="IPR009100">
    <property type="entry name" value="AcylCoA_DH/oxidase_NM_dom_sf"/>
</dbReference>
<keyword evidence="2" id="KW-0285">Flavoprotein</keyword>
<sequence length="382" mass="41197">MIDTLELTAIPPEDEALRAEVRDFLAQTLDGLEPDARARSWMGYDAEFSRRLAERGWLGLTLPREHGGSARGHFARFVLSEELLAAGAPVSAHWIADRQSAPLILKYGTPAQQAFYLPRICRAEAFFCIGMSEPGSGSDLASIRTRAEPAAGGWRLNGSKIWTTNAHRSHYMIALVRTSGTAEDRHQGLSQFIVDLSLPGVSVRPIEDLAGDAHFSEVFFDNVALPADALIGAEGAGWAQVNAELAFERSGPERLYSSIALLQCWLTHCRGQDPDAGDRALLGGILSQMAVLRAMSLAIAGKLAAGLSPATEAALVKDLGTELEQAIPRLIGDALARRPDQPPPPPLLRTLAYLEQVAPTFSLRGGTREILRGIIARGLGLR</sequence>
<dbReference type="RefSeq" id="WP_102772410.1">
    <property type="nucleotide sequence ID" value="NZ_POQS01000002.1"/>
</dbReference>
<feature type="domain" description="Acyl-CoA dehydrogenase/oxidase N-terminal" evidence="6">
    <location>
        <begin position="12"/>
        <end position="124"/>
    </location>
</feature>
<comment type="caution">
    <text evidence="7">The sequence shown here is derived from an EMBL/GenBank/DDBJ whole genome shotgun (WGS) entry which is preliminary data.</text>
</comment>
<dbReference type="Gene3D" id="1.10.540.10">
    <property type="entry name" value="Acyl-CoA dehydrogenase/oxidase, N-terminal domain"/>
    <property type="match status" value="1"/>
</dbReference>
<keyword evidence="3" id="KW-0274">FAD</keyword>
<dbReference type="FunFam" id="2.40.110.10:FF:000011">
    <property type="entry name" value="Acyl-CoA dehydrogenase FadE34"/>
    <property type="match status" value="1"/>
</dbReference>
<dbReference type="Gene3D" id="2.40.110.10">
    <property type="entry name" value="Butyryl-CoA Dehydrogenase, subunit A, domain 2"/>
    <property type="match status" value="1"/>
</dbReference>
<proteinExistence type="predicted"/>
<keyword evidence="8" id="KW-1185">Reference proteome</keyword>
<dbReference type="EMBL" id="POQS01000002">
    <property type="protein sequence ID" value="PND34344.1"/>
    <property type="molecule type" value="Genomic_DNA"/>
</dbReference>
<evidence type="ECO:0000259" key="6">
    <source>
        <dbReference type="Pfam" id="PF02771"/>
    </source>
</evidence>
<dbReference type="InterPro" id="IPR052161">
    <property type="entry name" value="Mycobact_Acyl-CoA_DH"/>
</dbReference>
<gene>
    <name evidence="7" type="ORF">C1I89_08935</name>
</gene>
<dbReference type="InterPro" id="IPR037069">
    <property type="entry name" value="AcylCoA_DH/ox_N_sf"/>
</dbReference>
<evidence type="ECO:0000313" key="7">
    <source>
        <dbReference type="EMBL" id="PND34344.1"/>
    </source>
</evidence>
<dbReference type="InterPro" id="IPR006089">
    <property type="entry name" value="Acyl-CoA_DH_CS"/>
</dbReference>
<evidence type="ECO:0000256" key="2">
    <source>
        <dbReference type="ARBA" id="ARBA00022630"/>
    </source>
</evidence>
<dbReference type="Gene3D" id="1.20.140.10">
    <property type="entry name" value="Butyryl-CoA Dehydrogenase, subunit A, domain 3"/>
    <property type="match status" value="1"/>
</dbReference>
<reference evidence="7 8" key="1">
    <citation type="submission" date="2018-01" db="EMBL/GenBank/DDBJ databases">
        <title>The draft genome of an aniline degradation strain ANB-1.</title>
        <authorList>
            <person name="Zhang L."/>
            <person name="Jiang J."/>
        </authorList>
    </citation>
    <scope>NUCLEOTIDE SEQUENCE [LARGE SCALE GENOMIC DNA]</scope>
    <source>
        <strain evidence="7 8">ANB-1</strain>
    </source>
</reference>
<keyword evidence="4" id="KW-0560">Oxidoreductase</keyword>
<evidence type="ECO:0000256" key="4">
    <source>
        <dbReference type="ARBA" id="ARBA00023002"/>
    </source>
</evidence>
<dbReference type="Pfam" id="PF02771">
    <property type="entry name" value="Acyl-CoA_dh_N"/>
    <property type="match status" value="1"/>
</dbReference>
<evidence type="ECO:0000259" key="5">
    <source>
        <dbReference type="Pfam" id="PF02770"/>
    </source>
</evidence>
<feature type="domain" description="Acyl-CoA oxidase/dehydrogenase middle" evidence="5">
    <location>
        <begin position="128"/>
        <end position="223"/>
    </location>
</feature>
<dbReference type="PANTHER" id="PTHR43292:SF4">
    <property type="entry name" value="ACYL-COA DEHYDROGENASE FADE34"/>
    <property type="match status" value="1"/>
</dbReference>
<dbReference type="SUPFAM" id="SSF56645">
    <property type="entry name" value="Acyl-CoA dehydrogenase NM domain-like"/>
    <property type="match status" value="1"/>
</dbReference>
<dbReference type="PROSITE" id="PS00072">
    <property type="entry name" value="ACYL_COA_DH_1"/>
    <property type="match status" value="1"/>
</dbReference>